<name>A0AAV7JKF1_9METZ</name>
<organism evidence="3 4">
    <name type="scientific">Oopsacas minuta</name>
    <dbReference type="NCBI Taxonomy" id="111878"/>
    <lineage>
        <taxon>Eukaryota</taxon>
        <taxon>Metazoa</taxon>
        <taxon>Porifera</taxon>
        <taxon>Hexactinellida</taxon>
        <taxon>Hexasterophora</taxon>
        <taxon>Lyssacinosida</taxon>
        <taxon>Leucopsacidae</taxon>
        <taxon>Oopsacas</taxon>
    </lineage>
</organism>
<dbReference type="SMART" id="SM00173">
    <property type="entry name" value="RAS"/>
    <property type="match status" value="1"/>
</dbReference>
<dbReference type="Proteomes" id="UP001165289">
    <property type="component" value="Unassembled WGS sequence"/>
</dbReference>
<keyword evidence="2" id="KW-0342">GTP-binding</keyword>
<dbReference type="InterPro" id="IPR027417">
    <property type="entry name" value="P-loop_NTPase"/>
</dbReference>
<dbReference type="NCBIfam" id="TIGR00231">
    <property type="entry name" value="small_GTP"/>
    <property type="match status" value="1"/>
</dbReference>
<dbReference type="SMART" id="SM00175">
    <property type="entry name" value="RAB"/>
    <property type="match status" value="1"/>
</dbReference>
<keyword evidence="4" id="KW-1185">Reference proteome</keyword>
<dbReference type="GO" id="GO:0016020">
    <property type="term" value="C:membrane"/>
    <property type="evidence" value="ECO:0007669"/>
    <property type="project" value="InterPro"/>
</dbReference>
<dbReference type="EMBL" id="JAKMXF010000321">
    <property type="protein sequence ID" value="KAI6649349.1"/>
    <property type="molecule type" value="Genomic_DNA"/>
</dbReference>
<dbReference type="PANTHER" id="PTHR24070">
    <property type="entry name" value="RAS, DI-RAS, AND RHEB FAMILY MEMBERS OF SMALL GTPASE SUPERFAMILY"/>
    <property type="match status" value="1"/>
</dbReference>
<comment type="caution">
    <text evidence="3">The sequence shown here is derived from an EMBL/GenBank/DDBJ whole genome shotgun (WGS) entry which is preliminary data.</text>
</comment>
<keyword evidence="1" id="KW-0547">Nucleotide-binding</keyword>
<protein>
    <submittedName>
        <fullName evidence="3">Ras-related protein Ral-A-like isoform X2</fullName>
    </submittedName>
</protein>
<dbReference type="GO" id="GO:0005525">
    <property type="term" value="F:GTP binding"/>
    <property type="evidence" value="ECO:0007669"/>
    <property type="project" value="UniProtKB-KW"/>
</dbReference>
<dbReference type="InterPro" id="IPR001806">
    <property type="entry name" value="Small_GTPase"/>
</dbReference>
<evidence type="ECO:0000256" key="1">
    <source>
        <dbReference type="ARBA" id="ARBA00022741"/>
    </source>
</evidence>
<dbReference type="InterPro" id="IPR005225">
    <property type="entry name" value="Small_GTP-bd"/>
</dbReference>
<accession>A0AAV7JKF1</accession>
<dbReference type="SMART" id="SM00174">
    <property type="entry name" value="RHO"/>
    <property type="match status" value="1"/>
</dbReference>
<dbReference type="PROSITE" id="PS51421">
    <property type="entry name" value="RAS"/>
    <property type="match status" value="1"/>
</dbReference>
<gene>
    <name evidence="3" type="ORF">LOD99_11715</name>
</gene>
<evidence type="ECO:0000256" key="2">
    <source>
        <dbReference type="ARBA" id="ARBA00023134"/>
    </source>
</evidence>
<evidence type="ECO:0000313" key="3">
    <source>
        <dbReference type="EMBL" id="KAI6649349.1"/>
    </source>
</evidence>
<proteinExistence type="predicted"/>
<dbReference type="CDD" id="cd00876">
    <property type="entry name" value="Ras"/>
    <property type="match status" value="1"/>
</dbReference>
<dbReference type="AlphaFoldDB" id="A0AAV7JKF1"/>
<dbReference type="Pfam" id="PF00071">
    <property type="entry name" value="Ras"/>
    <property type="match status" value="1"/>
</dbReference>
<dbReference type="PROSITE" id="PS51419">
    <property type="entry name" value="RAB"/>
    <property type="match status" value="1"/>
</dbReference>
<evidence type="ECO:0000313" key="4">
    <source>
        <dbReference type="Proteomes" id="UP001165289"/>
    </source>
</evidence>
<dbReference type="InterPro" id="IPR020849">
    <property type="entry name" value="Small_GTPase_Ras-type"/>
</dbReference>
<reference evidence="3 4" key="1">
    <citation type="journal article" date="2023" name="BMC Biol.">
        <title>The compact genome of the sponge Oopsacas minuta (Hexactinellida) is lacking key metazoan core genes.</title>
        <authorList>
            <person name="Santini S."/>
            <person name="Schenkelaars Q."/>
            <person name="Jourda C."/>
            <person name="Duchesne M."/>
            <person name="Belahbib H."/>
            <person name="Rocher C."/>
            <person name="Selva M."/>
            <person name="Riesgo A."/>
            <person name="Vervoort M."/>
            <person name="Leys S.P."/>
            <person name="Kodjabachian L."/>
            <person name="Le Bivic A."/>
            <person name="Borchiellini C."/>
            <person name="Claverie J.M."/>
            <person name="Renard E."/>
        </authorList>
    </citation>
    <scope>NUCLEOTIDE SEQUENCE [LARGE SCALE GENOMIC DNA]</scope>
    <source>
        <strain evidence="3">SPO-2</strain>
    </source>
</reference>
<sequence>MVCLQFMDNYEPTKADNYRKTVKAEDGTECQLDILDTAGQEDYPVVREAYYKDGEGFMLMFAINDMDSFTALDDFHEQITSVKGLSKPLPFLLVGNKVDLDDSRAVSSIDAQACASKWNCPFIETSAKTRINVDEAFISLFNQIHSAKQPTEFEAPAPEPKRKCCTIL</sequence>
<dbReference type="Gene3D" id="3.40.50.300">
    <property type="entry name" value="P-loop containing nucleotide triphosphate hydrolases"/>
    <property type="match status" value="1"/>
</dbReference>
<dbReference type="GO" id="GO:0003924">
    <property type="term" value="F:GTPase activity"/>
    <property type="evidence" value="ECO:0007669"/>
    <property type="project" value="InterPro"/>
</dbReference>
<dbReference type="GO" id="GO:0007165">
    <property type="term" value="P:signal transduction"/>
    <property type="evidence" value="ECO:0007669"/>
    <property type="project" value="InterPro"/>
</dbReference>
<dbReference type="SUPFAM" id="SSF52540">
    <property type="entry name" value="P-loop containing nucleoside triphosphate hydrolases"/>
    <property type="match status" value="1"/>
</dbReference>
<dbReference type="PRINTS" id="PR00449">
    <property type="entry name" value="RASTRNSFRMNG"/>
</dbReference>